<dbReference type="InterPro" id="IPR054363">
    <property type="entry name" value="GH95_cat"/>
</dbReference>
<evidence type="ECO:0000259" key="1">
    <source>
        <dbReference type="Pfam" id="PF14498"/>
    </source>
</evidence>
<dbReference type="InterPro" id="IPR012341">
    <property type="entry name" value="6hp_glycosidase-like_sf"/>
</dbReference>
<feature type="domain" description="Alpha fucosidase A-like C-terminal" evidence="2">
    <location>
        <begin position="857"/>
        <end position="926"/>
    </location>
</feature>
<evidence type="ECO:0000313" key="5">
    <source>
        <dbReference type="Proteomes" id="UP001589774"/>
    </source>
</evidence>
<dbReference type="PANTHER" id="PTHR31084:SF0">
    <property type="entry name" value="ALPHA-L-FUCOSIDASE 2"/>
    <property type="match status" value="1"/>
</dbReference>
<gene>
    <name evidence="4" type="ORF">ACFFI0_08890</name>
</gene>
<dbReference type="InterPro" id="IPR027414">
    <property type="entry name" value="GH95_N_dom"/>
</dbReference>
<dbReference type="Gene3D" id="2.70.98.50">
    <property type="entry name" value="putative glycoside hydrolase family protein from bacillus halodurans"/>
    <property type="match status" value="1"/>
</dbReference>
<evidence type="ECO:0000259" key="2">
    <source>
        <dbReference type="Pfam" id="PF21307"/>
    </source>
</evidence>
<dbReference type="Gene3D" id="2.60.120.260">
    <property type="entry name" value="Galactose-binding domain-like"/>
    <property type="match status" value="1"/>
</dbReference>
<protein>
    <submittedName>
        <fullName evidence="4">Glycoside hydrolase N-terminal domain-containing protein</fullName>
    </submittedName>
</protein>
<evidence type="ECO:0000259" key="3">
    <source>
        <dbReference type="Pfam" id="PF22124"/>
    </source>
</evidence>
<accession>A0ABV6HHR1</accession>
<feature type="domain" description="Glycosyl hydrolase family 95 catalytic" evidence="3">
    <location>
        <begin position="458"/>
        <end position="855"/>
    </location>
</feature>
<dbReference type="Pfam" id="PF14498">
    <property type="entry name" value="Glyco_hyd_65N_2"/>
    <property type="match status" value="2"/>
</dbReference>
<organism evidence="4 5">
    <name type="scientific">Olivibacter oleidegradans</name>
    <dbReference type="NCBI Taxonomy" id="760123"/>
    <lineage>
        <taxon>Bacteria</taxon>
        <taxon>Pseudomonadati</taxon>
        <taxon>Bacteroidota</taxon>
        <taxon>Sphingobacteriia</taxon>
        <taxon>Sphingobacteriales</taxon>
        <taxon>Sphingobacteriaceae</taxon>
        <taxon>Olivibacter</taxon>
    </lineage>
</organism>
<dbReference type="SUPFAM" id="SSF49785">
    <property type="entry name" value="Galactose-binding domain-like"/>
    <property type="match status" value="1"/>
</dbReference>
<dbReference type="PANTHER" id="PTHR31084">
    <property type="entry name" value="ALPHA-L-FUCOSIDASE 2"/>
    <property type="match status" value="1"/>
</dbReference>
<dbReference type="Pfam" id="PF22124">
    <property type="entry name" value="Glyco_hydro_95_cat"/>
    <property type="match status" value="1"/>
</dbReference>
<keyword evidence="5" id="KW-1185">Reference proteome</keyword>
<keyword evidence="4" id="KW-0378">Hydrolase</keyword>
<evidence type="ECO:0000313" key="4">
    <source>
        <dbReference type="EMBL" id="MFC0318424.1"/>
    </source>
</evidence>
<reference evidence="4 5" key="1">
    <citation type="submission" date="2024-09" db="EMBL/GenBank/DDBJ databases">
        <authorList>
            <person name="Sun Q."/>
            <person name="Mori K."/>
        </authorList>
    </citation>
    <scope>NUCLEOTIDE SEQUENCE [LARGE SCALE GENOMIC DNA]</scope>
    <source>
        <strain evidence="4 5">CCM 7765</strain>
    </source>
</reference>
<feature type="domain" description="Glycosyl hydrolase family 95 N-terminal" evidence="1">
    <location>
        <begin position="30"/>
        <end position="115"/>
    </location>
</feature>
<dbReference type="Proteomes" id="UP001589774">
    <property type="component" value="Unassembled WGS sequence"/>
</dbReference>
<dbReference type="InterPro" id="IPR008928">
    <property type="entry name" value="6-hairpin_glycosidase_sf"/>
</dbReference>
<comment type="caution">
    <text evidence="4">The sequence shown here is derived from an EMBL/GenBank/DDBJ whole genome shotgun (WGS) entry which is preliminary data.</text>
</comment>
<dbReference type="InterPro" id="IPR049053">
    <property type="entry name" value="AFCA-like_C"/>
</dbReference>
<dbReference type="EMBL" id="JBHLWO010000001">
    <property type="protein sequence ID" value="MFC0318424.1"/>
    <property type="molecule type" value="Genomic_DNA"/>
</dbReference>
<feature type="domain" description="Glycosyl hydrolase family 95 N-terminal" evidence="1">
    <location>
        <begin position="287"/>
        <end position="435"/>
    </location>
</feature>
<name>A0ABV6HHR1_9SPHI</name>
<dbReference type="GO" id="GO:0016787">
    <property type="term" value="F:hydrolase activity"/>
    <property type="evidence" value="ECO:0007669"/>
    <property type="project" value="UniProtKB-KW"/>
</dbReference>
<dbReference type="SUPFAM" id="SSF48208">
    <property type="entry name" value="Six-hairpin glycosidases"/>
    <property type="match status" value="1"/>
</dbReference>
<proteinExistence type="predicted"/>
<dbReference type="RefSeq" id="WP_130856425.1">
    <property type="nucleotide sequence ID" value="NZ_JBHLWO010000001.1"/>
</dbReference>
<dbReference type="Pfam" id="PF21307">
    <property type="entry name" value="Glyco_hydro_95_C"/>
    <property type="match status" value="1"/>
</dbReference>
<dbReference type="Gene3D" id="1.50.10.10">
    <property type="match status" value="1"/>
</dbReference>
<dbReference type="InterPro" id="IPR008979">
    <property type="entry name" value="Galactose-bd-like_sf"/>
</dbReference>
<sequence length="943" mass="106564">MSWIKLYRFFCVFCFIVFIRGNLYGQDLTLWYQHPANTWTEALPVGNGKLGAMVFGGVQADRIQFNESSLWTGGPRNYNQPGAKNYLGEIRKLLSEGKQQAAEELAGRHFMGTKSISDPPEPWLTAVRAIEQQPKNPSQEHFEDKTWREMRVPSRDGWEKEGFQGLDGAVWLRTTFNVPKEWIGRELVVDLGKIRDQDFTYINGKLIGTTHDANQGRLYTIPKDLVKAQNQIAIQVINYDDKGGLVGYKDPSRKLSVFLKENTADESVYLTDTWKYWIQNDEAPRVGKYQESYQPFGDLLLDFGSQAPFSNYKRTLDVEQAICKTSYVQNGVSFERTYFSSAPDACLAIHLTADRPRQISFDASLASPHKTYNVEKVDDSTIRISVQVKQGVLRGVGFLHVRHEGGELHVGDGKIKILGANQATLFLTAATNYKSYNDVSGDAEEIAKSQLNKVKNKSYDVIRLAHIQDYQQYFTKFSLKFEADEASNSLPTDQRIAQFVKSRDPNLLALFVQYGRYLLISSSRSGGLAPNLQGIWNDLLTPPWGSKYTTNINAEMNYWLAENTNLSELQEPLFQMIKELSVVGQETAKTYYDAPGWVLHHNTDLWRGTAPINNPNHGIWVTGGAWLCQHLWEHFLYTQDESFLREQAYPIMKASALFFDHFLVSDPKTGWLISTPSNSPEQGGLVAGPTMDHQLIRQLFRNVASAAVILDIDKEFVQRLSEKSQKIAPNQIGKHGQLQEWLEDIDDPDNKHRHVSHLWAVYPGSEINWQDSPKLMNAAKKSLIFRGDGGTGWSLAWKINLWARFKDAEHAYKMVSRLLSPEEAGGGVYPNLFDAHPPFQIDGNFGGAAGVAEMLLQSHLGSIDILPALPKALYAGAVKGIRARGGFELSYQWQNGLLTHLEVFSHAGGKCSLRYRDKEIQFQTEKGQTYYLDSSLKLNRNSK</sequence>